<feature type="domain" description="TTF-type" evidence="1">
    <location>
        <begin position="115"/>
        <end position="203"/>
    </location>
</feature>
<name>A0AAV2MZ29_9HYME</name>
<dbReference type="Proteomes" id="UP001497644">
    <property type="component" value="Unassembled WGS sequence"/>
</dbReference>
<dbReference type="AlphaFoldDB" id="A0AAV2MZ29"/>
<evidence type="ECO:0000259" key="1">
    <source>
        <dbReference type="SMART" id="SM00597"/>
    </source>
</evidence>
<comment type="caution">
    <text evidence="2">The sequence shown here is derived from an EMBL/GenBank/DDBJ whole genome shotgun (WGS) entry which is preliminary data.</text>
</comment>
<reference evidence="2" key="1">
    <citation type="submission" date="2024-04" db="EMBL/GenBank/DDBJ databases">
        <authorList>
            <consortium name="Molecular Ecology Group"/>
        </authorList>
    </citation>
    <scope>NUCLEOTIDE SEQUENCE</scope>
</reference>
<accession>A0AAV2MZ29</accession>
<gene>
    <name evidence="2" type="ORF">LPLAT_LOCUS11780</name>
</gene>
<sequence length="235" mass="26757">MAENHKRSISDYFSGNAVAVPKRTKTSEFHSLVDDEHSECTSPEHEQKTYAANIPSTSNSNDVCVGEIIAEPSCSAYDVLDDKCRETPLDIAKSITDGPQQPNLKMFPFRKFGVRNRNFQSSWYKSYPWLEYSAETDSAFCFACRMFASTHMKGTENWSFVNIGYSNWKRATENNSKLKQHENSTSHKNCMVSWESCKQMQKADGAKSIASQLSAAHAEEVRRNREYIMKIADIF</sequence>
<protein>
    <recommendedName>
        <fullName evidence="1">TTF-type domain-containing protein</fullName>
    </recommendedName>
</protein>
<evidence type="ECO:0000313" key="2">
    <source>
        <dbReference type="EMBL" id="CAL1672818.1"/>
    </source>
</evidence>
<proteinExistence type="predicted"/>
<keyword evidence="3" id="KW-1185">Reference proteome</keyword>
<dbReference type="SMART" id="SM00597">
    <property type="entry name" value="ZnF_TTF"/>
    <property type="match status" value="1"/>
</dbReference>
<dbReference type="InterPro" id="IPR006580">
    <property type="entry name" value="Znf_TTF"/>
</dbReference>
<dbReference type="EMBL" id="CAXIPU020000985">
    <property type="protein sequence ID" value="CAL1672818.1"/>
    <property type="molecule type" value="Genomic_DNA"/>
</dbReference>
<organism evidence="2 3">
    <name type="scientific">Lasius platythorax</name>
    <dbReference type="NCBI Taxonomy" id="488582"/>
    <lineage>
        <taxon>Eukaryota</taxon>
        <taxon>Metazoa</taxon>
        <taxon>Ecdysozoa</taxon>
        <taxon>Arthropoda</taxon>
        <taxon>Hexapoda</taxon>
        <taxon>Insecta</taxon>
        <taxon>Pterygota</taxon>
        <taxon>Neoptera</taxon>
        <taxon>Endopterygota</taxon>
        <taxon>Hymenoptera</taxon>
        <taxon>Apocrita</taxon>
        <taxon>Aculeata</taxon>
        <taxon>Formicoidea</taxon>
        <taxon>Formicidae</taxon>
        <taxon>Formicinae</taxon>
        <taxon>Lasius</taxon>
        <taxon>Lasius</taxon>
    </lineage>
</organism>
<evidence type="ECO:0000313" key="3">
    <source>
        <dbReference type="Proteomes" id="UP001497644"/>
    </source>
</evidence>